<keyword evidence="2" id="KW-1133">Transmembrane helix</keyword>
<feature type="chain" id="PRO_5014941682" description="LTD domain-containing protein" evidence="3">
    <location>
        <begin position="23"/>
        <end position="883"/>
    </location>
</feature>
<dbReference type="Proteomes" id="UP000230251">
    <property type="component" value="Unassembled WGS sequence"/>
</dbReference>
<comment type="caution">
    <text evidence="5">The sequence shown here is derived from an EMBL/GenBank/DDBJ whole genome shotgun (WGS) entry which is preliminary data.</text>
</comment>
<dbReference type="AlphaFoldDB" id="A0A2M8EPG7"/>
<proteinExistence type="predicted"/>
<dbReference type="Gene3D" id="2.60.40.1260">
    <property type="entry name" value="Lamin Tail domain"/>
    <property type="match status" value="3"/>
</dbReference>
<feature type="signal peptide" evidence="3">
    <location>
        <begin position="1"/>
        <end position="22"/>
    </location>
</feature>
<organism evidence="5 6">
    <name type="scientific">Candidatus Uhrbacteria bacterium CG_4_9_14_0_2_um_filter_41_50</name>
    <dbReference type="NCBI Taxonomy" id="1975031"/>
    <lineage>
        <taxon>Bacteria</taxon>
        <taxon>Candidatus Uhriibacteriota</taxon>
    </lineage>
</organism>
<feature type="compositionally biased region" description="Low complexity" evidence="1">
    <location>
        <begin position="585"/>
        <end position="604"/>
    </location>
</feature>
<reference evidence="6" key="1">
    <citation type="submission" date="2017-09" db="EMBL/GenBank/DDBJ databases">
        <title>Depth-based differentiation of microbial function through sediment-hosted aquifers and enrichment of novel symbionts in the deep terrestrial subsurface.</title>
        <authorList>
            <person name="Probst A.J."/>
            <person name="Ladd B."/>
            <person name="Jarett J.K."/>
            <person name="Geller-Mcgrath D.E."/>
            <person name="Sieber C.M.K."/>
            <person name="Emerson J.B."/>
            <person name="Anantharaman K."/>
            <person name="Thomas B.C."/>
            <person name="Malmstrom R."/>
            <person name="Stieglmeier M."/>
            <person name="Klingl A."/>
            <person name="Woyke T."/>
            <person name="Ryan C.M."/>
            <person name="Banfield J.F."/>
        </authorList>
    </citation>
    <scope>NUCLEOTIDE SEQUENCE [LARGE SCALE GENOMIC DNA]</scope>
</reference>
<dbReference type="InterPro" id="IPR036415">
    <property type="entry name" value="Lamin_tail_dom_sf"/>
</dbReference>
<feature type="domain" description="LTD" evidence="4">
    <location>
        <begin position="283"/>
        <end position="376"/>
    </location>
</feature>
<accession>A0A2M8EPG7</accession>
<dbReference type="InterPro" id="IPR001322">
    <property type="entry name" value="Lamin_tail_dom"/>
</dbReference>
<dbReference type="SUPFAM" id="SSF74853">
    <property type="entry name" value="Lamin A/C globular tail domain"/>
    <property type="match status" value="3"/>
</dbReference>
<feature type="compositionally biased region" description="Polar residues" evidence="1">
    <location>
        <begin position="568"/>
        <end position="577"/>
    </location>
</feature>
<feature type="compositionally biased region" description="Low complexity" evidence="1">
    <location>
        <begin position="646"/>
        <end position="665"/>
    </location>
</feature>
<feature type="transmembrane region" description="Helical" evidence="2">
    <location>
        <begin position="851"/>
        <end position="869"/>
    </location>
</feature>
<keyword evidence="2" id="KW-0472">Membrane</keyword>
<feature type="region of interest" description="Disordered" evidence="1">
    <location>
        <begin position="560"/>
        <end position="667"/>
    </location>
</feature>
<evidence type="ECO:0000259" key="4">
    <source>
        <dbReference type="PROSITE" id="PS51841"/>
    </source>
</evidence>
<protein>
    <recommendedName>
        <fullName evidence="4">LTD domain-containing protein</fullName>
    </recommendedName>
</protein>
<feature type="region of interest" description="Disordered" evidence="1">
    <location>
        <begin position="61"/>
        <end position="108"/>
    </location>
</feature>
<evidence type="ECO:0000256" key="1">
    <source>
        <dbReference type="SAM" id="MobiDB-lite"/>
    </source>
</evidence>
<feature type="compositionally biased region" description="Acidic residues" evidence="1">
    <location>
        <begin position="75"/>
        <end position="89"/>
    </location>
</feature>
<gene>
    <name evidence="5" type="ORF">CO057_01715</name>
</gene>
<name>A0A2M8EPG7_9BACT</name>
<evidence type="ECO:0000256" key="2">
    <source>
        <dbReference type="SAM" id="Phobius"/>
    </source>
</evidence>
<dbReference type="Pfam" id="PF00932">
    <property type="entry name" value="LTD"/>
    <property type="match status" value="3"/>
</dbReference>
<dbReference type="EMBL" id="PFSI01000028">
    <property type="protein sequence ID" value="PJC24645.1"/>
    <property type="molecule type" value="Genomic_DNA"/>
</dbReference>
<keyword evidence="3" id="KW-0732">Signal</keyword>
<evidence type="ECO:0000256" key="3">
    <source>
        <dbReference type="SAM" id="SignalP"/>
    </source>
</evidence>
<evidence type="ECO:0000313" key="5">
    <source>
        <dbReference type="EMBL" id="PJC24645.1"/>
    </source>
</evidence>
<dbReference type="PROSITE" id="PS51841">
    <property type="entry name" value="LTD"/>
    <property type="match status" value="2"/>
</dbReference>
<keyword evidence="2" id="KW-0812">Transmembrane</keyword>
<sequence>MNKLYVAIFCVLLSLFALPASAQETFTEETGDMGQETVADETIIEEVIDATVVDETIIEEVVEPEADATTTEESISMDDEQSSELEETAVNESNTTNSEPESELESQIPNSEFQIPKIYLSEINWAGSNLSTADEWIELYNADSAGVDLGGWILTGSATSGESLMLASDTWLDAGLTLLISNYKFGDEKTTLAVEPDLVSSALSIPNTKLEIILAMADGTVVDELIDAGTPDFGSSDPKASMTRDMTTLEWMTSTTSANLADKTQMGTPGTVATIAQELEVESSNSENLIINEFVSDPSDETEWIAIFNSGSKAIDLTGCTLQDATEKSTELGETTLEAGTTLIVENPKGKLNNDGDTISLLDPDGNIIASVTYGTEAVPAPDKGESLIYQNGEWIINQLEATEPNTEETTEEPATEINDEMSEIIEEELGEPEAEAELVEETEIIEESENSDSQPSTSYSIGALIITEFVSDPEDGVEWIEIYNPGTTAINLTDWSVSDATDKKTSFDITEIKPGAWVVIENPKGKLNNDEDEIKLYDPNGNLIDEVLYSGVLAPGKGESLAKDESNGWTTTNQITKGEKNLYEESTTTAESDSSATTESGTDSKTEQTTVSNSEQKRSADDSTVSTETETHRVIAIAEKAETVTTKMTSSSSTSKASSASSTSERTITGVVTAVPGTFGSQIAYVDGTQLYFYYADWPELSIGDQVSVTGVQSSNRGEERLKISNQADIQITSHSNLIPESISLSQALNSDTGSLVTVIGSIVERDGAVMIIEDATGEMTVVAHGNTDIAWSSITTSQVQITGVMRNMNGEMKLYPRFINDVTEIQSEVENQNDLPVISGTSKGNSTPWVGLGLLGACLGALSYWFFRNRKLKLLTLTPNT</sequence>
<evidence type="ECO:0000313" key="6">
    <source>
        <dbReference type="Proteomes" id="UP000230251"/>
    </source>
</evidence>
<feature type="domain" description="LTD" evidence="4">
    <location>
        <begin position="453"/>
        <end position="552"/>
    </location>
</feature>